<reference evidence="2 3" key="1">
    <citation type="submission" date="2022-06" db="EMBL/GenBank/DDBJ databases">
        <title>Chromosome and plasmid sequencings of Enterobacteriales species co-exiting double carbapenemases.</title>
        <authorList>
            <person name="Fu Y."/>
        </authorList>
    </citation>
    <scope>NUCLEOTIDE SEQUENCE [LARGE SCALE GENOMIC DNA]</scope>
    <source>
        <strain evidence="2 3">21030615019</strain>
    </source>
</reference>
<evidence type="ECO:0000313" key="3">
    <source>
        <dbReference type="Proteomes" id="UP001252207"/>
    </source>
</evidence>
<gene>
    <name evidence="2" type="ORF">NLX89_13880</name>
</gene>
<dbReference type="PROSITE" id="PS51257">
    <property type="entry name" value="PROKAR_LIPOPROTEIN"/>
    <property type="match status" value="1"/>
</dbReference>
<evidence type="ECO:0000256" key="1">
    <source>
        <dbReference type="SAM" id="SignalP"/>
    </source>
</evidence>
<dbReference type="GeneID" id="89490851"/>
<feature type="signal peptide" evidence="1">
    <location>
        <begin position="1"/>
        <end position="18"/>
    </location>
</feature>
<organism evidence="2 3">
    <name type="scientific">Providencia huaxiensis</name>
    <dbReference type="NCBI Taxonomy" id="2027290"/>
    <lineage>
        <taxon>Bacteria</taxon>
        <taxon>Pseudomonadati</taxon>
        <taxon>Pseudomonadota</taxon>
        <taxon>Gammaproteobacteria</taxon>
        <taxon>Enterobacterales</taxon>
        <taxon>Morganellaceae</taxon>
        <taxon>Providencia</taxon>
    </lineage>
</organism>
<sequence length="129" mass="13826">MKKIIIASVMALSVLSLAGCANSGNQSLKKETEQSVKAKITEGKSTKSDVKSVFGSPAETTFTDGGKEIWKYVFADVSADAVSYIPIVNLFGSSASGTKKELVVMFNGEIVERYSMSESDHSTKTGLFR</sequence>
<dbReference type="RefSeq" id="WP_231068522.1">
    <property type="nucleotide sequence ID" value="NZ_CP145912.1"/>
</dbReference>
<evidence type="ECO:0000313" key="2">
    <source>
        <dbReference type="EMBL" id="MDT0134427.1"/>
    </source>
</evidence>
<name>A0ABU2IZC8_9GAMM</name>
<protein>
    <recommendedName>
        <fullName evidence="4">Lipoprotein SmpA/OmlA domain-containing protein</fullName>
    </recommendedName>
</protein>
<dbReference type="Proteomes" id="UP001252207">
    <property type="component" value="Unassembled WGS sequence"/>
</dbReference>
<dbReference type="EMBL" id="JANAVW010000001">
    <property type="protein sequence ID" value="MDT0134427.1"/>
    <property type="molecule type" value="Genomic_DNA"/>
</dbReference>
<comment type="caution">
    <text evidence="2">The sequence shown here is derived from an EMBL/GenBank/DDBJ whole genome shotgun (WGS) entry which is preliminary data.</text>
</comment>
<keyword evidence="1" id="KW-0732">Signal</keyword>
<proteinExistence type="predicted"/>
<feature type="chain" id="PRO_5046510778" description="Lipoprotein SmpA/OmlA domain-containing protein" evidence="1">
    <location>
        <begin position="19"/>
        <end position="129"/>
    </location>
</feature>
<evidence type="ECO:0008006" key="4">
    <source>
        <dbReference type="Google" id="ProtNLM"/>
    </source>
</evidence>
<accession>A0ABU2IZC8</accession>
<keyword evidence="3" id="KW-1185">Reference proteome</keyword>